<dbReference type="GO" id="GO:0015074">
    <property type="term" value="P:DNA integration"/>
    <property type="evidence" value="ECO:0007669"/>
    <property type="project" value="InterPro"/>
</dbReference>
<dbReference type="InterPro" id="IPR013762">
    <property type="entry name" value="Integrase-like_cat_sf"/>
</dbReference>
<dbReference type="Gene3D" id="1.10.443.10">
    <property type="entry name" value="Intergrase catalytic core"/>
    <property type="match status" value="1"/>
</dbReference>
<dbReference type="RefSeq" id="WP_229976282.1">
    <property type="nucleotide sequence ID" value="NZ_CP087133.1"/>
</dbReference>
<dbReference type="Proteomes" id="UP001270053">
    <property type="component" value="Unassembled WGS sequence"/>
</dbReference>
<keyword evidence="8" id="KW-1185">Reference proteome</keyword>
<evidence type="ECO:0000259" key="4">
    <source>
        <dbReference type="PROSITE" id="PS51898"/>
    </source>
</evidence>
<organism evidence="6 7">
    <name type="scientific">Flavobacterium flavipigmentatum</name>
    <dbReference type="NCBI Taxonomy" id="2893884"/>
    <lineage>
        <taxon>Bacteria</taxon>
        <taxon>Pseudomonadati</taxon>
        <taxon>Bacteroidota</taxon>
        <taxon>Flavobacteriia</taxon>
        <taxon>Flavobacteriales</taxon>
        <taxon>Flavobacteriaceae</taxon>
        <taxon>Flavobacterium</taxon>
    </lineage>
</organism>
<evidence type="ECO:0000256" key="3">
    <source>
        <dbReference type="ARBA" id="ARBA00023172"/>
    </source>
</evidence>
<dbReference type="Pfam" id="PF13102">
    <property type="entry name" value="Phage_int_SAM_5"/>
    <property type="match status" value="1"/>
</dbReference>
<dbReference type="EMBL" id="JAWXVH010000007">
    <property type="protein sequence ID" value="MDX6186793.1"/>
    <property type="molecule type" value="Genomic_DNA"/>
</dbReference>
<dbReference type="GO" id="GO:0003677">
    <property type="term" value="F:DNA binding"/>
    <property type="evidence" value="ECO:0007669"/>
    <property type="project" value="UniProtKB-KW"/>
</dbReference>
<dbReference type="PANTHER" id="PTHR30349">
    <property type="entry name" value="PHAGE INTEGRASE-RELATED"/>
    <property type="match status" value="1"/>
</dbReference>
<feature type="domain" description="Tyr recombinase" evidence="4">
    <location>
        <begin position="205"/>
        <end position="375"/>
    </location>
</feature>
<proteinExistence type="inferred from homology"/>
<keyword evidence="2" id="KW-0238">DNA-binding</keyword>
<evidence type="ECO:0000313" key="8">
    <source>
        <dbReference type="Proteomes" id="UP001278738"/>
    </source>
</evidence>
<dbReference type="CDD" id="cd01185">
    <property type="entry name" value="INTN1_C_like"/>
    <property type="match status" value="1"/>
</dbReference>
<reference evidence="6 8" key="1">
    <citation type="submission" date="2023-11" db="EMBL/GenBank/DDBJ databases">
        <title>Unpublished Manusciprt.</title>
        <authorList>
            <person name="Saticioglu I.B."/>
            <person name="Ay H."/>
            <person name="Ajmi N."/>
            <person name="Altun S."/>
            <person name="Duman M."/>
        </authorList>
    </citation>
    <scope>NUCLEOTIDE SEQUENCE</scope>
    <source>
        <strain evidence="5 8">Fl-33</strain>
        <strain evidence="6">Fl-77</strain>
    </source>
</reference>
<keyword evidence="3" id="KW-0233">DNA recombination</keyword>
<protein>
    <submittedName>
        <fullName evidence="6">Site-specific integrase</fullName>
    </submittedName>
</protein>
<dbReference type="InterPro" id="IPR025269">
    <property type="entry name" value="SAM-like_dom"/>
</dbReference>
<evidence type="ECO:0000256" key="1">
    <source>
        <dbReference type="ARBA" id="ARBA00008857"/>
    </source>
</evidence>
<name>A0AAJ2VY23_9FLAO</name>
<dbReference type="InterPro" id="IPR011010">
    <property type="entry name" value="DNA_brk_join_enz"/>
</dbReference>
<dbReference type="Pfam" id="PF00589">
    <property type="entry name" value="Phage_integrase"/>
    <property type="match status" value="1"/>
</dbReference>
<dbReference type="GO" id="GO:0006310">
    <property type="term" value="P:DNA recombination"/>
    <property type="evidence" value="ECO:0007669"/>
    <property type="project" value="UniProtKB-KW"/>
</dbReference>
<dbReference type="Proteomes" id="UP001278738">
    <property type="component" value="Unassembled WGS sequence"/>
</dbReference>
<dbReference type="InterPro" id="IPR010998">
    <property type="entry name" value="Integrase_recombinase_N"/>
</dbReference>
<comment type="caution">
    <text evidence="6">The sequence shown here is derived from an EMBL/GenBank/DDBJ whole genome shotgun (WGS) entry which is preliminary data.</text>
</comment>
<dbReference type="AlphaFoldDB" id="A0AAJ2VY23"/>
<dbReference type="InterPro" id="IPR002104">
    <property type="entry name" value="Integrase_catalytic"/>
</dbReference>
<sequence length="381" mass="44360">MAIKVKLRKRKITGGRQSLYLDFYPAVINPENGELTRREYLGMYIFDNTRNPLDKIHNTDTLNTAEQIRQKKESEFNKPEIYSTLEQEQIKKNKKQDGDFIVYFKKLAEKKNQSNRFIWLGSCDFLKLFKKNGLKFSDIDPEFCDRFKEFLETTKSKKSDKVQLSENSIKTYYDKFRSALKQAYKDGYLSENIAEKTNAVKQAETQRNYLTLEELNTLVKTDCKSAEIKKQALFSALTGLRRSDIQKLIWGEVQHVEGSGYLIRFMQKKTGGSETLPITEQAFKLLGERKQPTDAVFTLIQATNQRDNRYLTKWILDAGISKKITFHCFRHTFATLQLSMGTDIYTVSKMLGHKDLNTTQIYAKIIDETKRTASNRIKLEM</sequence>
<evidence type="ECO:0000313" key="6">
    <source>
        <dbReference type="EMBL" id="MDX6186793.1"/>
    </source>
</evidence>
<gene>
    <name evidence="5" type="ORF">SGQ18_13290</name>
    <name evidence="6" type="ORF">SGQ44_13580</name>
</gene>
<evidence type="ECO:0000256" key="2">
    <source>
        <dbReference type="ARBA" id="ARBA00023125"/>
    </source>
</evidence>
<dbReference type="SUPFAM" id="SSF56349">
    <property type="entry name" value="DNA breaking-rejoining enzymes"/>
    <property type="match status" value="1"/>
</dbReference>
<dbReference type="PANTHER" id="PTHR30349:SF64">
    <property type="entry name" value="PROPHAGE INTEGRASE INTD-RELATED"/>
    <property type="match status" value="1"/>
</dbReference>
<comment type="similarity">
    <text evidence="1">Belongs to the 'phage' integrase family.</text>
</comment>
<dbReference type="Gene3D" id="1.10.150.130">
    <property type="match status" value="1"/>
</dbReference>
<dbReference type="InterPro" id="IPR050090">
    <property type="entry name" value="Tyrosine_recombinase_XerCD"/>
</dbReference>
<accession>A0AAJ2VY23</accession>
<dbReference type="EMBL" id="JAWXVG010000006">
    <property type="protein sequence ID" value="MDX6183138.1"/>
    <property type="molecule type" value="Genomic_DNA"/>
</dbReference>
<evidence type="ECO:0000313" key="7">
    <source>
        <dbReference type="Proteomes" id="UP001270053"/>
    </source>
</evidence>
<evidence type="ECO:0000313" key="5">
    <source>
        <dbReference type="EMBL" id="MDX6183138.1"/>
    </source>
</evidence>
<dbReference type="PROSITE" id="PS51898">
    <property type="entry name" value="TYR_RECOMBINASE"/>
    <property type="match status" value="1"/>
</dbReference>